<accession>A0A2P5AR12</accession>
<evidence type="ECO:0000313" key="2">
    <source>
        <dbReference type="Proteomes" id="UP000237105"/>
    </source>
</evidence>
<protein>
    <submittedName>
        <fullName evidence="1">Uncharacterized protein</fullName>
    </submittedName>
</protein>
<evidence type="ECO:0000313" key="1">
    <source>
        <dbReference type="EMBL" id="PON38982.1"/>
    </source>
</evidence>
<dbReference type="AlphaFoldDB" id="A0A2P5AR12"/>
<comment type="caution">
    <text evidence="1">The sequence shown here is derived from an EMBL/GenBank/DDBJ whole genome shotgun (WGS) entry which is preliminary data.</text>
</comment>
<gene>
    <name evidence="1" type="ORF">PanWU01x14_308470</name>
</gene>
<name>A0A2P5AR12_PARAD</name>
<reference evidence="2" key="1">
    <citation type="submission" date="2016-06" db="EMBL/GenBank/DDBJ databases">
        <title>Parallel loss of symbiosis genes in relatives of nitrogen-fixing non-legume Parasponia.</title>
        <authorList>
            <person name="Van Velzen R."/>
            <person name="Holmer R."/>
            <person name="Bu F."/>
            <person name="Rutten L."/>
            <person name="Van Zeijl A."/>
            <person name="Liu W."/>
            <person name="Santuari L."/>
            <person name="Cao Q."/>
            <person name="Sharma T."/>
            <person name="Shen D."/>
            <person name="Roswanjaya Y."/>
            <person name="Wardhani T."/>
            <person name="Kalhor M.S."/>
            <person name="Jansen J."/>
            <person name="Van den Hoogen J."/>
            <person name="Gungor B."/>
            <person name="Hartog M."/>
            <person name="Hontelez J."/>
            <person name="Verver J."/>
            <person name="Yang W.-C."/>
            <person name="Schijlen E."/>
            <person name="Repin R."/>
            <person name="Schilthuizen M."/>
            <person name="Schranz E."/>
            <person name="Heidstra R."/>
            <person name="Miyata K."/>
            <person name="Fedorova E."/>
            <person name="Kohlen W."/>
            <person name="Bisseling T."/>
            <person name="Smit S."/>
            <person name="Geurts R."/>
        </authorList>
    </citation>
    <scope>NUCLEOTIDE SEQUENCE [LARGE SCALE GENOMIC DNA]</scope>
    <source>
        <strain evidence="2">cv. WU1-14</strain>
    </source>
</reference>
<sequence>MALSSNSGSLGISLRGSSSPQLYPLSSSLDIILSLPLSSLPISVSPRVDQASMDNLQAQYEHPKWTRSLRITLLNPLIAYDGLRGIRIVGTTDPKASSIKLGLPVS</sequence>
<proteinExistence type="predicted"/>
<keyword evidence="2" id="KW-1185">Reference proteome</keyword>
<organism evidence="1 2">
    <name type="scientific">Parasponia andersonii</name>
    <name type="common">Sponia andersonii</name>
    <dbReference type="NCBI Taxonomy" id="3476"/>
    <lineage>
        <taxon>Eukaryota</taxon>
        <taxon>Viridiplantae</taxon>
        <taxon>Streptophyta</taxon>
        <taxon>Embryophyta</taxon>
        <taxon>Tracheophyta</taxon>
        <taxon>Spermatophyta</taxon>
        <taxon>Magnoliopsida</taxon>
        <taxon>eudicotyledons</taxon>
        <taxon>Gunneridae</taxon>
        <taxon>Pentapetalae</taxon>
        <taxon>rosids</taxon>
        <taxon>fabids</taxon>
        <taxon>Rosales</taxon>
        <taxon>Cannabaceae</taxon>
        <taxon>Parasponia</taxon>
    </lineage>
</organism>
<dbReference type="EMBL" id="JXTB01000479">
    <property type="protein sequence ID" value="PON38982.1"/>
    <property type="molecule type" value="Genomic_DNA"/>
</dbReference>
<dbReference type="Proteomes" id="UP000237105">
    <property type="component" value="Unassembled WGS sequence"/>
</dbReference>